<dbReference type="Proteomes" id="UP000621560">
    <property type="component" value="Unassembled WGS sequence"/>
</dbReference>
<keyword evidence="1" id="KW-0067">ATP-binding</keyword>
<dbReference type="SUPFAM" id="SSF56059">
    <property type="entry name" value="Glutathione synthetase ATP-binding domain-like"/>
    <property type="match status" value="1"/>
</dbReference>
<gene>
    <name evidence="3" type="ORF">IDH44_20645</name>
</gene>
<dbReference type="GO" id="GO:0005524">
    <property type="term" value="F:ATP binding"/>
    <property type="evidence" value="ECO:0007669"/>
    <property type="project" value="UniProtKB-UniRule"/>
</dbReference>
<keyword evidence="1" id="KW-0547">Nucleotide-binding</keyword>
<dbReference type="AlphaFoldDB" id="A0A927GTS6"/>
<comment type="caution">
    <text evidence="3">The sequence shown here is derived from an EMBL/GenBank/DDBJ whole genome shotgun (WGS) entry which is preliminary data.</text>
</comment>
<keyword evidence="4" id="KW-1185">Reference proteome</keyword>
<evidence type="ECO:0000256" key="1">
    <source>
        <dbReference type="PROSITE-ProRule" id="PRU00409"/>
    </source>
</evidence>
<dbReference type="Gene3D" id="3.30.470.20">
    <property type="entry name" value="ATP-grasp fold, B domain"/>
    <property type="match status" value="1"/>
</dbReference>
<dbReference type="GO" id="GO:0046872">
    <property type="term" value="F:metal ion binding"/>
    <property type="evidence" value="ECO:0007669"/>
    <property type="project" value="InterPro"/>
</dbReference>
<dbReference type="Gene3D" id="3.40.50.20">
    <property type="match status" value="1"/>
</dbReference>
<organism evidence="3 4">
    <name type="scientific">Paenibacillus sabuli</name>
    <dbReference type="NCBI Taxonomy" id="2772509"/>
    <lineage>
        <taxon>Bacteria</taxon>
        <taxon>Bacillati</taxon>
        <taxon>Bacillota</taxon>
        <taxon>Bacilli</taxon>
        <taxon>Bacillales</taxon>
        <taxon>Paenibacillaceae</taxon>
        <taxon>Paenibacillus</taxon>
    </lineage>
</organism>
<evidence type="ECO:0000313" key="4">
    <source>
        <dbReference type="Proteomes" id="UP000621560"/>
    </source>
</evidence>
<feature type="domain" description="ATP-grasp" evidence="2">
    <location>
        <begin position="128"/>
        <end position="323"/>
    </location>
</feature>
<proteinExistence type="predicted"/>
<protein>
    <submittedName>
        <fullName evidence="3">ATP-grasp domain-containing protein</fullName>
    </submittedName>
</protein>
<name>A0A927GTS6_9BACL</name>
<reference evidence="3" key="1">
    <citation type="submission" date="2020-09" db="EMBL/GenBank/DDBJ databases">
        <title>A novel bacterium of genus Paenibacillus, isolated from South China Sea.</title>
        <authorList>
            <person name="Huang H."/>
            <person name="Mo K."/>
            <person name="Hu Y."/>
        </authorList>
    </citation>
    <scope>NUCLEOTIDE SEQUENCE</scope>
    <source>
        <strain evidence="3">IB182496</strain>
    </source>
</reference>
<accession>A0A927GTS6</accession>
<dbReference type="EMBL" id="JACXIZ010000041">
    <property type="protein sequence ID" value="MBD2847606.1"/>
    <property type="molecule type" value="Genomic_DNA"/>
</dbReference>
<dbReference type="RefSeq" id="WP_190920712.1">
    <property type="nucleotide sequence ID" value="NZ_JACXIZ010000041.1"/>
</dbReference>
<sequence length="412" mass="45655">MTISQRGRHSAGRVLLTGGRAPAALELARQLHAAGYAVVAAESAPYHLCRASRAIERSIAVPAPTRDRAGFIAALQDAVRSWDIDTVLPTCEETFHVARDAERLAERCRVLTAPFALLAQLHHKGEFIRLAERCGLPVPYTATLERPDAWQRLRTDPRYADGLVLKPAYSRFAASVIRIAPGPLHASGVLRIERQIAAAGASPARPWVAQELLQGQEWCTYSAAWKGRLTAHAAYRSRFRAGRGASIHFAAEAQPRLAEWVERFVGAIRYTGQIAFDFIVLPDGRPRPLECNPRATSGVHLFGPRDRLAEALLTPERLLHSGERAEPAPGGRGAMVSAAMLSYGLAQALRERQLMSWLHAWRAGRDVVYRRGDRRPALEQLRLLAWTRRLARRRGLTLLEASTLDIEWNGEP</sequence>
<evidence type="ECO:0000313" key="3">
    <source>
        <dbReference type="EMBL" id="MBD2847606.1"/>
    </source>
</evidence>
<evidence type="ECO:0000259" key="2">
    <source>
        <dbReference type="PROSITE" id="PS50975"/>
    </source>
</evidence>
<dbReference type="InterPro" id="IPR011761">
    <property type="entry name" value="ATP-grasp"/>
</dbReference>
<dbReference type="PROSITE" id="PS50975">
    <property type="entry name" value="ATP_GRASP"/>
    <property type="match status" value="1"/>
</dbReference>